<comment type="caution">
    <text evidence="2">The sequence shown here is derived from an EMBL/GenBank/DDBJ whole genome shotgun (WGS) entry which is preliminary data.</text>
</comment>
<dbReference type="Pfam" id="PF17899">
    <property type="entry name" value="Peptidase_M61_N"/>
    <property type="match status" value="1"/>
</dbReference>
<dbReference type="Gene3D" id="1.10.390.10">
    <property type="entry name" value="Neutral Protease Domain 2"/>
    <property type="match status" value="1"/>
</dbReference>
<dbReference type="HOGENOM" id="CLU_022755_0_1_6"/>
<protein>
    <submittedName>
        <fullName evidence="2">Peptidase, M61 family</fullName>
    </submittedName>
</protein>
<dbReference type="InterPro" id="IPR036034">
    <property type="entry name" value="PDZ_sf"/>
</dbReference>
<dbReference type="STRING" id="797473.HMPREF9080_01069"/>
<dbReference type="InterPro" id="IPR001478">
    <property type="entry name" value="PDZ"/>
</dbReference>
<dbReference type="PIRSF" id="PIRSF016493">
    <property type="entry name" value="Glycyl_aminpptds"/>
    <property type="match status" value="1"/>
</dbReference>
<feature type="domain" description="PDZ" evidence="1">
    <location>
        <begin position="502"/>
        <end position="600"/>
    </location>
</feature>
<dbReference type="InterPro" id="IPR024191">
    <property type="entry name" value="Peptidase_M61"/>
</dbReference>
<evidence type="ECO:0000313" key="2">
    <source>
        <dbReference type="EMBL" id="EHM54958.1"/>
    </source>
</evidence>
<proteinExistence type="predicted"/>
<dbReference type="Gene3D" id="2.60.40.3650">
    <property type="match status" value="1"/>
</dbReference>
<dbReference type="InterPro" id="IPR027268">
    <property type="entry name" value="Peptidase_M4/M1_CTD_sf"/>
</dbReference>
<evidence type="ECO:0000259" key="1">
    <source>
        <dbReference type="SMART" id="SM00228"/>
    </source>
</evidence>
<evidence type="ECO:0000313" key="3">
    <source>
        <dbReference type="Proteomes" id="UP000004750"/>
    </source>
</evidence>
<accession>G9ZE84</accession>
<dbReference type="SMART" id="SM00228">
    <property type="entry name" value="PDZ"/>
    <property type="match status" value="1"/>
</dbReference>
<dbReference type="InterPro" id="IPR007963">
    <property type="entry name" value="Peptidase_M61_catalytic"/>
</dbReference>
<gene>
    <name evidence="2" type="ORF">HMPREF9080_01069</name>
</gene>
<reference evidence="2 3" key="1">
    <citation type="submission" date="2011-08" db="EMBL/GenBank/DDBJ databases">
        <authorList>
            <person name="Weinstock G."/>
            <person name="Sodergren E."/>
            <person name="Clifton S."/>
            <person name="Fulton L."/>
            <person name="Fulton B."/>
            <person name="Courtney L."/>
            <person name="Fronick C."/>
            <person name="Harrison M."/>
            <person name="Strong C."/>
            <person name="Farmer C."/>
            <person name="Delahaunty K."/>
            <person name="Markovic C."/>
            <person name="Hall O."/>
            <person name="Minx P."/>
            <person name="Tomlinson C."/>
            <person name="Mitreva M."/>
            <person name="Hou S."/>
            <person name="Chen J."/>
            <person name="Wollam A."/>
            <person name="Pepin K.H."/>
            <person name="Johnson M."/>
            <person name="Bhonagiri V."/>
            <person name="Zhang X."/>
            <person name="Suruliraj S."/>
            <person name="Warren W."/>
            <person name="Chinwalla A."/>
            <person name="Mardis E.R."/>
            <person name="Wilson R.K."/>
        </authorList>
    </citation>
    <scope>NUCLEOTIDE SEQUENCE [LARGE SCALE GENOMIC DNA]</scope>
    <source>
        <strain evidence="2 3">F0432</strain>
    </source>
</reference>
<dbReference type="Proteomes" id="UP000004750">
    <property type="component" value="Unassembled WGS sequence"/>
</dbReference>
<dbReference type="Pfam" id="PF05299">
    <property type="entry name" value="Peptidase_M61"/>
    <property type="match status" value="1"/>
</dbReference>
<dbReference type="EMBL" id="AGCM01000054">
    <property type="protein sequence ID" value="EHM54958.1"/>
    <property type="molecule type" value="Genomic_DNA"/>
</dbReference>
<organism evidence="2 3">
    <name type="scientific">Cardiobacterium valvarum F0432</name>
    <dbReference type="NCBI Taxonomy" id="797473"/>
    <lineage>
        <taxon>Bacteria</taxon>
        <taxon>Pseudomonadati</taxon>
        <taxon>Pseudomonadota</taxon>
        <taxon>Gammaproteobacteria</taxon>
        <taxon>Cardiobacteriales</taxon>
        <taxon>Cardiobacteriaceae</taxon>
        <taxon>Cardiobacterium</taxon>
    </lineage>
</organism>
<dbReference type="AlphaFoldDB" id="G9ZE84"/>
<dbReference type="SUPFAM" id="SSF50156">
    <property type="entry name" value="PDZ domain-like"/>
    <property type="match status" value="1"/>
</dbReference>
<dbReference type="SUPFAM" id="SSF55486">
    <property type="entry name" value="Metalloproteases ('zincins'), catalytic domain"/>
    <property type="match status" value="1"/>
</dbReference>
<sequence>MAMLRGRLAQTWRRQGFFQAADSANGKITRLNFASEVIMSASVISFQVAPAPGGHRFNVQQRVPVAAMSEIVFYLPIWIPGSYMRRDFARLLSRLAVRDRDGNLIPHTFETPSRWRVSVPEHCDELLITYSIYARDVSVRGCYLDHERGILNPCCACLAVEGMEPLPQRLVLALEGHRAGWQVAGAQTNSDGAYWFDNYDQMIDTPLMFAHELTILSFTAGGVPHDIVISGRCWDYGHERLRRDVQTICREAVMLFGGLPPMNRYTFLLHLGDNLYGGLEHSCSTLLMASRDSLPEPDNRGSTRYAQLLGLFSHEYFHTWNIKAMRPPEYRHYDLQNEQPTEMLWLFEGFTAFFDNWLLVRSGVITIHSYLELLAQDIARYRQRPGRHVQTLAQSSYEAWTKLYNGGEDAVNSSTTYYIQGALAAFCLDIYLRAHSEDGVSLPMIMHRHRHNYHRSGEAIDEERFIRLTADLLPDDLETPLRGFLRRLVHSTDPLPLDEAAAYIGLTIHMLPAASNGDLGSDVPTAQRYQSDPGIRWQRRGDTYHVTRIDDTSPAALAGIAVDDQLIAVNGYRADDAQLARHLRYAAPGNAAVLHVFRDNVLHAIAFTLEPTSLDTCLIQRNSDADDITRMRQRHWFNRNEHN</sequence>
<dbReference type="Gene3D" id="2.30.42.10">
    <property type="match status" value="1"/>
</dbReference>
<name>G9ZE84_9GAMM</name>
<dbReference type="InterPro" id="IPR040756">
    <property type="entry name" value="Peptidase_M61_N"/>
</dbReference>